<comment type="caution">
    <text evidence="1">The sequence shown here is derived from an EMBL/GenBank/DDBJ whole genome shotgun (WGS) entry which is preliminary data.</text>
</comment>
<dbReference type="EMBL" id="JAEMHM010000001">
    <property type="protein sequence ID" value="MBJ6723122.1"/>
    <property type="molecule type" value="Genomic_DNA"/>
</dbReference>
<gene>
    <name evidence="1" type="ORF">JFN93_00245</name>
</gene>
<sequence length="320" mass="35622">MRQFTQEELKGALALAKDKRRRCSTLLSQANFYERTRLLAHRGRFDAKLLEPCLNSLGRSSELDGILEQNQTEMRRFLEKQRAAMVKQSETQSDTLAYGITSRRRAVEHLAAVKNQSQESPNLSFVVLDRPLFIFPSDGITMTSSLFAPWNNVAKISGEWNTPMANDGNDDLSFIFVWENPNEHAVVLNVESYLSLNGYCDVLAEAGDNNSMLSMLAELGILEYWNNPPTSPTGQRAQFDYVAFLSADGGGIFGVGDYESTGVGGSFDVRYRDFLVPPQGVAVFEVTLSIRHWTNGGFIEADFTSGDFEVMCPAVVISIQ</sequence>
<dbReference type="AlphaFoldDB" id="A0A8J7IVH0"/>
<dbReference type="RefSeq" id="WP_199381971.1">
    <property type="nucleotide sequence ID" value="NZ_JAEMHM010000001.1"/>
</dbReference>
<proteinExistence type="predicted"/>
<evidence type="ECO:0000313" key="2">
    <source>
        <dbReference type="Proteomes" id="UP000636888"/>
    </source>
</evidence>
<evidence type="ECO:0000313" key="1">
    <source>
        <dbReference type="EMBL" id="MBJ6723122.1"/>
    </source>
</evidence>
<organism evidence="1 2">
    <name type="scientific">Geomesophilobacter sediminis</name>
    <dbReference type="NCBI Taxonomy" id="2798584"/>
    <lineage>
        <taxon>Bacteria</taxon>
        <taxon>Pseudomonadati</taxon>
        <taxon>Thermodesulfobacteriota</taxon>
        <taxon>Desulfuromonadia</taxon>
        <taxon>Geobacterales</taxon>
        <taxon>Geobacteraceae</taxon>
        <taxon>Geomesophilobacter</taxon>
    </lineage>
</organism>
<dbReference type="Proteomes" id="UP000636888">
    <property type="component" value="Unassembled WGS sequence"/>
</dbReference>
<name>A0A8J7IVH0_9BACT</name>
<reference evidence="1" key="1">
    <citation type="submission" date="2020-12" db="EMBL/GenBank/DDBJ databases">
        <title>Geomonas sp. Red875, isolated from river sediment.</title>
        <authorList>
            <person name="Xu Z."/>
            <person name="Zhang Z."/>
            <person name="Masuda Y."/>
            <person name="Itoh H."/>
            <person name="Senoo K."/>
        </authorList>
    </citation>
    <scope>NUCLEOTIDE SEQUENCE</scope>
    <source>
        <strain evidence="1">Red875</strain>
    </source>
</reference>
<protein>
    <submittedName>
        <fullName evidence="1">Uncharacterized protein</fullName>
    </submittedName>
</protein>
<accession>A0A8J7IVH0</accession>
<keyword evidence="2" id="KW-1185">Reference proteome</keyword>